<organism evidence="2 3">
    <name type="scientific">Daphnia magna</name>
    <dbReference type="NCBI Taxonomy" id="35525"/>
    <lineage>
        <taxon>Eukaryota</taxon>
        <taxon>Metazoa</taxon>
        <taxon>Ecdysozoa</taxon>
        <taxon>Arthropoda</taxon>
        <taxon>Crustacea</taxon>
        <taxon>Branchiopoda</taxon>
        <taxon>Diplostraca</taxon>
        <taxon>Cladocera</taxon>
        <taxon>Anomopoda</taxon>
        <taxon>Daphniidae</taxon>
        <taxon>Daphnia</taxon>
    </lineage>
</organism>
<dbReference type="PROSITE" id="PS50011">
    <property type="entry name" value="PROTEIN_KINASE_DOM"/>
    <property type="match status" value="1"/>
</dbReference>
<dbReference type="Gene3D" id="1.10.510.10">
    <property type="entry name" value="Transferase(Phosphotransferase) domain 1"/>
    <property type="match status" value="1"/>
</dbReference>
<dbReference type="InterPro" id="IPR011009">
    <property type="entry name" value="Kinase-like_dom_sf"/>
</dbReference>
<name>A0A164GS46_9CRUS</name>
<dbReference type="GO" id="GO:0005524">
    <property type="term" value="F:ATP binding"/>
    <property type="evidence" value="ECO:0007669"/>
    <property type="project" value="InterPro"/>
</dbReference>
<dbReference type="PANTHER" id="PTHR13954">
    <property type="entry name" value="IRE1-RELATED"/>
    <property type="match status" value="1"/>
</dbReference>
<dbReference type="Pfam" id="PF00069">
    <property type="entry name" value="Pkinase"/>
    <property type="match status" value="1"/>
</dbReference>
<dbReference type="InterPro" id="IPR000719">
    <property type="entry name" value="Prot_kinase_dom"/>
</dbReference>
<dbReference type="SUPFAM" id="SSF56112">
    <property type="entry name" value="Protein kinase-like (PK-like)"/>
    <property type="match status" value="1"/>
</dbReference>
<evidence type="ECO:0000259" key="1">
    <source>
        <dbReference type="PROSITE" id="PS50011"/>
    </source>
</evidence>
<gene>
    <name evidence="2" type="ORF">APZ42_004900</name>
</gene>
<dbReference type="InterPro" id="IPR045133">
    <property type="entry name" value="IRE1/2-like"/>
</dbReference>
<accession>A0A164GS46</accession>
<feature type="domain" description="Protein kinase" evidence="1">
    <location>
        <begin position="1"/>
        <end position="266"/>
    </location>
</feature>
<dbReference type="GO" id="GO:0051082">
    <property type="term" value="F:unfolded protein binding"/>
    <property type="evidence" value="ECO:0007669"/>
    <property type="project" value="TreeGrafter"/>
</dbReference>
<reference evidence="2 3" key="1">
    <citation type="submission" date="2016-03" db="EMBL/GenBank/DDBJ databases">
        <title>EvidentialGene: Evidence-directed Construction of Genes on Genomes.</title>
        <authorList>
            <person name="Gilbert D.G."/>
            <person name="Choi J.-H."/>
            <person name="Mockaitis K."/>
            <person name="Colbourne J."/>
            <person name="Pfrender M."/>
        </authorList>
    </citation>
    <scope>NUCLEOTIDE SEQUENCE [LARGE SCALE GENOMIC DNA]</scope>
    <source>
        <strain evidence="2 3">Xinb3</strain>
        <tissue evidence="2">Complete organism</tissue>
    </source>
</reference>
<evidence type="ECO:0000313" key="2">
    <source>
        <dbReference type="EMBL" id="KZR99289.1"/>
    </source>
</evidence>
<dbReference type="PANTHER" id="PTHR13954:SF6">
    <property type="entry name" value="NON-SPECIFIC SERINE_THREONINE PROTEIN KINASE"/>
    <property type="match status" value="1"/>
</dbReference>
<dbReference type="GO" id="GO:0036498">
    <property type="term" value="P:IRE1-mediated unfolded protein response"/>
    <property type="evidence" value="ECO:0007669"/>
    <property type="project" value="TreeGrafter"/>
</dbReference>
<evidence type="ECO:0000313" key="3">
    <source>
        <dbReference type="Proteomes" id="UP000076858"/>
    </source>
</evidence>
<dbReference type="GO" id="GO:0004674">
    <property type="term" value="F:protein serine/threonine kinase activity"/>
    <property type="evidence" value="ECO:0007669"/>
    <property type="project" value="InterPro"/>
</dbReference>
<protein>
    <recommendedName>
        <fullName evidence="1">Protein kinase domain-containing protein</fullName>
    </recommendedName>
</protein>
<dbReference type="GO" id="GO:0004521">
    <property type="term" value="F:RNA endonuclease activity"/>
    <property type="evidence" value="ECO:0007669"/>
    <property type="project" value="InterPro"/>
</dbReference>
<dbReference type="AlphaFoldDB" id="A0A164GS46"/>
<proteinExistence type="predicted"/>
<comment type="caution">
    <text evidence="2">The sequence shown here is derived from an EMBL/GenBank/DDBJ whole genome shotgun (WGS) entry which is preliminary data.</text>
</comment>
<feature type="non-terminal residue" evidence="2">
    <location>
        <position position="316"/>
    </location>
</feature>
<sequence length="316" mass="35838">MEDHLGQVFERNFGGDVERVREYRVHKNKEEAMLQLNHPNIVKHFRCGNDDDYIFYKLEPCVASLDQLFLDPNDPQKYNGPMPQRIDAMLQLALGLEHIHLQNLVHGHIQPENVLISVESGGNDETTLKWANFELTRNVSERGKGKTHQLGGNNAWLAPELLSLELNSNVKENGYKETAKSDVFAQGLVFGTLFLNGEHLYGSIENEISQNIIKGNPINLQNLDSILEIDGQLLDCYENDLLKKMLENDPGKRMISTQVVDQLKSIKDKIAGKEKELLELCGRDNRLDLTEKIKNFIQFGINLNAKDDGGRNALHL</sequence>
<dbReference type="EMBL" id="LRGB01014095">
    <property type="protein sequence ID" value="KZR99289.1"/>
    <property type="molecule type" value="Genomic_DNA"/>
</dbReference>
<dbReference type="OrthoDB" id="6367533at2759"/>
<keyword evidence="3" id="KW-1185">Reference proteome</keyword>
<dbReference type="GO" id="GO:1990604">
    <property type="term" value="C:IRE1-TRAF2-ASK1 complex"/>
    <property type="evidence" value="ECO:0007669"/>
    <property type="project" value="TreeGrafter"/>
</dbReference>
<dbReference type="GO" id="GO:0070059">
    <property type="term" value="P:intrinsic apoptotic signaling pathway in response to endoplasmic reticulum stress"/>
    <property type="evidence" value="ECO:0007669"/>
    <property type="project" value="TreeGrafter"/>
</dbReference>
<dbReference type="Proteomes" id="UP000076858">
    <property type="component" value="Unassembled WGS sequence"/>
</dbReference>
<dbReference type="STRING" id="35525.A0A164GS46"/>